<evidence type="ECO:0000256" key="1">
    <source>
        <dbReference type="SAM" id="MobiDB-lite"/>
    </source>
</evidence>
<dbReference type="PANTHER" id="PTHR21411:SF0">
    <property type="entry name" value="REGULATORY PROTEIN ZESTE"/>
    <property type="match status" value="1"/>
</dbReference>
<evidence type="ECO:0000313" key="4">
    <source>
        <dbReference type="Proteomes" id="UP001187315"/>
    </source>
</evidence>
<feature type="region of interest" description="Disordered" evidence="1">
    <location>
        <begin position="147"/>
        <end position="177"/>
    </location>
</feature>
<accession>A0AA88SQ67</accession>
<dbReference type="Proteomes" id="UP001187315">
    <property type="component" value="Unassembled WGS sequence"/>
</dbReference>
<comment type="caution">
    <text evidence="3">The sequence shown here is derived from an EMBL/GenBank/DDBJ whole genome shotgun (WGS) entry which is preliminary data.</text>
</comment>
<dbReference type="EMBL" id="JAVHJS010000012">
    <property type="protein sequence ID" value="KAK2841262.1"/>
    <property type="molecule type" value="Genomic_DNA"/>
</dbReference>
<feature type="compositionally biased region" description="Low complexity" evidence="1">
    <location>
        <begin position="199"/>
        <end position="229"/>
    </location>
</feature>
<proteinExistence type="predicted"/>
<sequence length="359" mass="39714">MYPTHEQHLSLHIGSITQMKMLTTMTYRMPNFTVEQKLYLLQKIHSVVDAVQDFRKDTNTTVYRNAVWAELAQAFNDAFPNRPPSSVGSLKTLWKRLKVECRVALQRRQEQQAAGMPLTALTQVQREVMALVPNLITNIEDIDGDGSCALVTNSSPGPVTGGSNGNEQEDPDQNNEADSKELVAIDLGLVSPAEPPQNSGTPPGSASSPPSQIFFSHSSTSRGTQQRSSVFYPSQSRAASGSGSRSASTDPPRRVLSVPQVTPSAPLENSFLFRDSHGLDSGWEARRQEALEREHQQTMSLLLLQQCVWEEKRRAARQKEKAARAKKHYYQAKLHKLGVEVQLSSSDSDDGGEHPQTEH</sequence>
<dbReference type="PANTHER" id="PTHR21411">
    <property type="entry name" value="APONTIC"/>
    <property type="match status" value="1"/>
</dbReference>
<gene>
    <name evidence="3" type="ORF">Q7C36_012841</name>
</gene>
<keyword evidence="4" id="KW-1185">Reference proteome</keyword>
<evidence type="ECO:0000259" key="2">
    <source>
        <dbReference type="Pfam" id="PF13873"/>
    </source>
</evidence>
<reference evidence="3" key="1">
    <citation type="submission" date="2023-08" db="EMBL/GenBank/DDBJ databases">
        <title>Pelteobagrus vachellii genome.</title>
        <authorList>
            <person name="Liu H."/>
        </authorList>
    </citation>
    <scope>NUCLEOTIDE SEQUENCE</scope>
    <source>
        <strain evidence="3">PRFRI_2022a</strain>
        <tissue evidence="3">Muscle</tissue>
    </source>
</reference>
<protein>
    <recommendedName>
        <fullName evidence="2">Myb/SANT-like DNA-binding domain-containing protein</fullName>
    </recommendedName>
</protein>
<dbReference type="InterPro" id="IPR028002">
    <property type="entry name" value="Myb_DNA-bind_5"/>
</dbReference>
<name>A0AA88SQ67_TACVA</name>
<feature type="compositionally biased region" description="Low complexity" evidence="1">
    <location>
        <begin position="236"/>
        <end position="248"/>
    </location>
</feature>
<dbReference type="Pfam" id="PF13873">
    <property type="entry name" value="Myb_DNA-bind_5"/>
    <property type="match status" value="1"/>
</dbReference>
<feature type="region of interest" description="Disordered" evidence="1">
    <location>
        <begin position="191"/>
        <end position="262"/>
    </location>
</feature>
<evidence type="ECO:0000313" key="3">
    <source>
        <dbReference type="EMBL" id="KAK2841262.1"/>
    </source>
</evidence>
<organism evidence="3 4">
    <name type="scientific">Tachysurus vachellii</name>
    <name type="common">Darkbarbel catfish</name>
    <name type="synonym">Pelteobagrus vachellii</name>
    <dbReference type="NCBI Taxonomy" id="175792"/>
    <lineage>
        <taxon>Eukaryota</taxon>
        <taxon>Metazoa</taxon>
        <taxon>Chordata</taxon>
        <taxon>Craniata</taxon>
        <taxon>Vertebrata</taxon>
        <taxon>Euteleostomi</taxon>
        <taxon>Actinopterygii</taxon>
        <taxon>Neopterygii</taxon>
        <taxon>Teleostei</taxon>
        <taxon>Ostariophysi</taxon>
        <taxon>Siluriformes</taxon>
        <taxon>Bagridae</taxon>
        <taxon>Tachysurus</taxon>
    </lineage>
</organism>
<feature type="region of interest" description="Disordered" evidence="1">
    <location>
        <begin position="340"/>
        <end position="359"/>
    </location>
</feature>
<dbReference type="AlphaFoldDB" id="A0AA88SQ67"/>
<feature type="domain" description="Myb/SANT-like DNA-binding" evidence="2">
    <location>
        <begin position="28"/>
        <end position="104"/>
    </location>
</feature>